<protein>
    <recommendedName>
        <fullName evidence="6">3-isopropylmalate dehydratase</fullName>
        <ecNumber evidence="6">4.2.1.33</ecNumber>
    </recommendedName>
</protein>
<evidence type="ECO:0000259" key="11">
    <source>
        <dbReference type="Pfam" id="PF00694"/>
    </source>
</evidence>
<organism evidence="12 13">
    <name type="scientific">Planktotalea frisia</name>
    <dbReference type="NCBI Taxonomy" id="696762"/>
    <lineage>
        <taxon>Bacteria</taxon>
        <taxon>Pseudomonadati</taxon>
        <taxon>Pseudomonadota</taxon>
        <taxon>Alphaproteobacteria</taxon>
        <taxon>Rhodobacterales</taxon>
        <taxon>Paracoccaceae</taxon>
        <taxon>Planktotalea</taxon>
    </lineage>
</organism>
<dbReference type="InterPro" id="IPR033940">
    <property type="entry name" value="IPMI_Swivel"/>
</dbReference>
<dbReference type="NCBIfam" id="NF002458">
    <property type="entry name" value="PRK01641.1"/>
    <property type="match status" value="1"/>
</dbReference>
<dbReference type="GO" id="GO:0009316">
    <property type="term" value="C:3-isopropylmalate dehydratase complex"/>
    <property type="evidence" value="ECO:0007669"/>
    <property type="project" value="InterPro"/>
</dbReference>
<keyword evidence="10" id="KW-0100">Branched-chain amino acid biosynthesis</keyword>
<comment type="function">
    <text evidence="2">Catalyzes the isomerization between 2-isopropylmalate and 3-isopropylmalate, via the formation of 2-isopropylmaleate.</text>
</comment>
<reference evidence="12 13" key="1">
    <citation type="submission" date="2016-10" db="EMBL/GenBank/DDBJ databases">
        <title>Genome sequence of Planktotalea frisia SH6-1.</title>
        <authorList>
            <person name="Poehlein A."/>
            <person name="Bakenhus I."/>
            <person name="Voget S."/>
            <person name="Brinkhoff T."/>
            <person name="Simon M."/>
        </authorList>
    </citation>
    <scope>NUCLEOTIDE SEQUENCE [LARGE SCALE GENOMIC DNA]</scope>
    <source>
        <strain evidence="12 13">SH6-1</strain>
    </source>
</reference>
<evidence type="ECO:0000256" key="6">
    <source>
        <dbReference type="ARBA" id="ARBA00011998"/>
    </source>
</evidence>
<dbReference type="UniPathway" id="UPA00048">
    <property type="reaction ID" value="UER00071"/>
</dbReference>
<name>A0A1L9P1J9_9RHOB</name>
<dbReference type="EMBL" id="MLCB01000024">
    <property type="protein sequence ID" value="OJI95419.1"/>
    <property type="molecule type" value="Genomic_DNA"/>
</dbReference>
<comment type="subunit">
    <text evidence="5">Heterodimer of LeuC and LeuD.</text>
</comment>
<dbReference type="AlphaFoldDB" id="A0A1L9P1J9"/>
<evidence type="ECO:0000256" key="4">
    <source>
        <dbReference type="ARBA" id="ARBA00009845"/>
    </source>
</evidence>
<accession>A0A1L9P1J9</accession>
<evidence type="ECO:0000256" key="7">
    <source>
        <dbReference type="ARBA" id="ARBA00022430"/>
    </source>
</evidence>
<comment type="similarity">
    <text evidence="4">Belongs to the LeuD family. LeuD type 1 subfamily.</text>
</comment>
<gene>
    <name evidence="12" type="primary">leuD_1</name>
    <name evidence="12" type="ORF">PFRI_03300</name>
</gene>
<dbReference type="Pfam" id="PF00694">
    <property type="entry name" value="Aconitase_C"/>
    <property type="match status" value="1"/>
</dbReference>
<evidence type="ECO:0000313" key="12">
    <source>
        <dbReference type="EMBL" id="OJI95419.1"/>
    </source>
</evidence>
<dbReference type="Gene3D" id="3.20.19.10">
    <property type="entry name" value="Aconitase, domain 4"/>
    <property type="match status" value="1"/>
</dbReference>
<proteinExistence type="inferred from homology"/>
<dbReference type="GO" id="GO:0009098">
    <property type="term" value="P:L-leucine biosynthetic process"/>
    <property type="evidence" value="ECO:0007669"/>
    <property type="project" value="UniProtKB-UniPathway"/>
</dbReference>
<dbReference type="PANTHER" id="PTHR43345:SF5">
    <property type="entry name" value="3-ISOPROPYLMALATE DEHYDRATASE SMALL SUBUNIT"/>
    <property type="match status" value="1"/>
</dbReference>
<feature type="domain" description="Aconitase A/isopropylmalate dehydratase small subunit swivel" evidence="11">
    <location>
        <begin position="7"/>
        <end position="123"/>
    </location>
</feature>
<comment type="caution">
    <text evidence="12">The sequence shown here is derived from an EMBL/GenBank/DDBJ whole genome shotgun (WGS) entry which is preliminary data.</text>
</comment>
<dbReference type="CDD" id="cd01577">
    <property type="entry name" value="IPMI_Swivel"/>
    <property type="match status" value="1"/>
</dbReference>
<sequence>MKDKQMTKTINGIAAPLPLANVDTDVIMPKRFLITITREGLGDGTFADLRFDTAGGQRQEFVLNKAPWTQASILVVGDNFGCGSSREHAVWGLRQLGIDACIGTSFAGIFYDNARKNGLALPVVSPATRDALLQFANDARAGEILIDLEKRTISAGKLSEPFEMDDATQTSLIRGRDDTLDSLDYAGAIRDFEARLNNEMRIRVFK</sequence>
<comment type="catalytic activity">
    <reaction evidence="1">
        <text>(2R,3S)-3-isopropylmalate = (2S)-2-isopropylmalate</text>
        <dbReference type="Rhea" id="RHEA:32287"/>
        <dbReference type="ChEBI" id="CHEBI:1178"/>
        <dbReference type="ChEBI" id="CHEBI:35121"/>
        <dbReference type="EC" id="4.2.1.33"/>
    </reaction>
</comment>
<evidence type="ECO:0000313" key="13">
    <source>
        <dbReference type="Proteomes" id="UP000184514"/>
    </source>
</evidence>
<dbReference type="InterPro" id="IPR000573">
    <property type="entry name" value="AconitaseA/IPMdHydase_ssu_swvl"/>
</dbReference>
<dbReference type="EC" id="4.2.1.33" evidence="6"/>
<dbReference type="Proteomes" id="UP000184514">
    <property type="component" value="Unassembled WGS sequence"/>
</dbReference>
<dbReference type="PANTHER" id="PTHR43345">
    <property type="entry name" value="3-ISOPROPYLMALATE DEHYDRATASE SMALL SUBUNIT 2-RELATED-RELATED"/>
    <property type="match status" value="1"/>
</dbReference>
<dbReference type="InterPro" id="IPR050075">
    <property type="entry name" value="LeuD"/>
</dbReference>
<evidence type="ECO:0000256" key="5">
    <source>
        <dbReference type="ARBA" id="ARBA00011271"/>
    </source>
</evidence>
<dbReference type="SUPFAM" id="SSF52016">
    <property type="entry name" value="LeuD/IlvD-like"/>
    <property type="match status" value="1"/>
</dbReference>
<dbReference type="GO" id="GO:0003861">
    <property type="term" value="F:3-isopropylmalate dehydratase activity"/>
    <property type="evidence" value="ECO:0007669"/>
    <property type="project" value="UniProtKB-EC"/>
</dbReference>
<evidence type="ECO:0000256" key="9">
    <source>
        <dbReference type="ARBA" id="ARBA00023239"/>
    </source>
</evidence>
<evidence type="ECO:0000256" key="8">
    <source>
        <dbReference type="ARBA" id="ARBA00022605"/>
    </source>
</evidence>
<keyword evidence="7" id="KW-0432">Leucine biosynthesis</keyword>
<evidence type="ECO:0000256" key="2">
    <source>
        <dbReference type="ARBA" id="ARBA00002695"/>
    </source>
</evidence>
<evidence type="ECO:0000256" key="3">
    <source>
        <dbReference type="ARBA" id="ARBA00004729"/>
    </source>
</evidence>
<dbReference type="STRING" id="696762.PFRI_03300"/>
<keyword evidence="8" id="KW-0028">Amino-acid biosynthesis</keyword>
<dbReference type="InterPro" id="IPR015928">
    <property type="entry name" value="Aconitase/3IPM_dehydase_swvl"/>
</dbReference>
<dbReference type="NCBIfam" id="TIGR00171">
    <property type="entry name" value="leuD"/>
    <property type="match status" value="1"/>
</dbReference>
<evidence type="ECO:0000256" key="1">
    <source>
        <dbReference type="ARBA" id="ARBA00000491"/>
    </source>
</evidence>
<keyword evidence="9 12" id="KW-0456">Lyase</keyword>
<evidence type="ECO:0000256" key="10">
    <source>
        <dbReference type="ARBA" id="ARBA00023304"/>
    </source>
</evidence>
<keyword evidence="13" id="KW-1185">Reference proteome</keyword>
<dbReference type="InterPro" id="IPR004431">
    <property type="entry name" value="3-IsopropMal_deHydase_ssu"/>
</dbReference>
<dbReference type="OrthoDB" id="9777465at2"/>
<comment type="pathway">
    <text evidence="3">Amino-acid biosynthesis; L-leucine biosynthesis; L-leucine from 3-methyl-2-oxobutanoate: step 2/4.</text>
</comment>